<keyword evidence="2" id="KW-1185">Reference proteome</keyword>
<name>A0A5J5BYM2_9ASTE</name>
<evidence type="ECO:0000313" key="2">
    <source>
        <dbReference type="Proteomes" id="UP000325577"/>
    </source>
</evidence>
<dbReference type="EMBL" id="CM018032">
    <property type="protein sequence ID" value="KAA8546807.1"/>
    <property type="molecule type" value="Genomic_DNA"/>
</dbReference>
<organism evidence="1 2">
    <name type="scientific">Nyssa sinensis</name>
    <dbReference type="NCBI Taxonomy" id="561372"/>
    <lineage>
        <taxon>Eukaryota</taxon>
        <taxon>Viridiplantae</taxon>
        <taxon>Streptophyta</taxon>
        <taxon>Embryophyta</taxon>
        <taxon>Tracheophyta</taxon>
        <taxon>Spermatophyta</taxon>
        <taxon>Magnoliopsida</taxon>
        <taxon>eudicotyledons</taxon>
        <taxon>Gunneridae</taxon>
        <taxon>Pentapetalae</taxon>
        <taxon>asterids</taxon>
        <taxon>Cornales</taxon>
        <taxon>Nyssaceae</taxon>
        <taxon>Nyssa</taxon>
    </lineage>
</organism>
<dbReference type="OrthoDB" id="1723747at2759"/>
<proteinExistence type="predicted"/>
<dbReference type="AlphaFoldDB" id="A0A5J5BYM2"/>
<reference evidence="1 2" key="1">
    <citation type="submission" date="2019-09" db="EMBL/GenBank/DDBJ databases">
        <title>A chromosome-level genome assembly of the Chinese tupelo Nyssa sinensis.</title>
        <authorList>
            <person name="Yang X."/>
            <person name="Kang M."/>
            <person name="Yang Y."/>
            <person name="Xiong H."/>
            <person name="Wang M."/>
            <person name="Zhang Z."/>
            <person name="Wang Z."/>
            <person name="Wu H."/>
            <person name="Ma T."/>
            <person name="Liu J."/>
            <person name="Xi Z."/>
        </authorList>
    </citation>
    <scope>NUCLEOTIDE SEQUENCE [LARGE SCALE GENOMIC DNA]</scope>
    <source>
        <strain evidence="1">J267</strain>
        <tissue evidence="1">Leaf</tissue>
    </source>
</reference>
<dbReference type="Proteomes" id="UP000325577">
    <property type="component" value="Linkage Group LG1"/>
</dbReference>
<sequence>MGLGRSTRDGRSLSLPTDSGVLQHARRTRCGLLRHLQLLLHYVAPLQLQAHRRPPQPLEWKFLQEFGERTAREEVQEVNIISAVEFDKIGEHLATGDKENFSSGFHVEKRQSSLVLCWQRKELILASAWSDDRWKFKDGYVMLTNGIDSRSGDDVVLENDGVLGATGFGNLHHVELLQKPDANQGFGCY</sequence>
<gene>
    <name evidence="1" type="ORF">F0562_003269</name>
</gene>
<evidence type="ECO:0000313" key="1">
    <source>
        <dbReference type="EMBL" id="KAA8546807.1"/>
    </source>
</evidence>
<accession>A0A5J5BYM2</accession>
<protein>
    <submittedName>
        <fullName evidence="1">Uncharacterized protein</fullName>
    </submittedName>
</protein>